<dbReference type="AlphaFoldDB" id="A0A0F9I9K1"/>
<accession>A0A0F9I9K1</accession>
<reference evidence="1" key="1">
    <citation type="journal article" date="2015" name="Nature">
        <title>Complex archaea that bridge the gap between prokaryotes and eukaryotes.</title>
        <authorList>
            <person name="Spang A."/>
            <person name="Saw J.H."/>
            <person name="Jorgensen S.L."/>
            <person name="Zaremba-Niedzwiedzka K."/>
            <person name="Martijn J."/>
            <person name="Lind A.E."/>
            <person name="van Eijk R."/>
            <person name="Schleper C."/>
            <person name="Guy L."/>
            <person name="Ettema T.J."/>
        </authorList>
    </citation>
    <scope>NUCLEOTIDE SEQUENCE</scope>
</reference>
<proteinExistence type="predicted"/>
<organism evidence="1">
    <name type="scientific">marine sediment metagenome</name>
    <dbReference type="NCBI Taxonomy" id="412755"/>
    <lineage>
        <taxon>unclassified sequences</taxon>
        <taxon>metagenomes</taxon>
        <taxon>ecological metagenomes</taxon>
    </lineage>
</organism>
<gene>
    <name evidence="1" type="ORF">LCGC14_1608080</name>
</gene>
<name>A0A0F9I9K1_9ZZZZ</name>
<evidence type="ECO:0000313" key="1">
    <source>
        <dbReference type="EMBL" id="KKM24142.1"/>
    </source>
</evidence>
<dbReference type="EMBL" id="LAZR01012985">
    <property type="protein sequence ID" value="KKM24142.1"/>
    <property type="molecule type" value="Genomic_DNA"/>
</dbReference>
<comment type="caution">
    <text evidence="1">The sequence shown here is derived from an EMBL/GenBank/DDBJ whole genome shotgun (WGS) entry which is preliminary data.</text>
</comment>
<sequence length="103" mass="11367">MNGEPGRALRAGVVVCFRLEDTGELLWKSRLTMMPPVGESCFRIMDTVETEYKVERVPFDFVHENDAEVIGHDAQGVPQYGEFVPSIMATPAPVIFVSVVPVG</sequence>
<protein>
    <submittedName>
        <fullName evidence="1">Uncharacterized protein</fullName>
    </submittedName>
</protein>